<keyword evidence="3" id="KW-0949">S-adenosyl-L-methionine</keyword>
<dbReference type="PANTHER" id="PTHR43464">
    <property type="entry name" value="METHYLTRANSFERASE"/>
    <property type="match status" value="1"/>
</dbReference>
<evidence type="ECO:0000259" key="5">
    <source>
        <dbReference type="Pfam" id="PF13649"/>
    </source>
</evidence>
<dbReference type="Gene3D" id="3.40.50.150">
    <property type="entry name" value="Vaccinia Virus protein VP39"/>
    <property type="match status" value="1"/>
</dbReference>
<dbReference type="Pfam" id="PF13649">
    <property type="entry name" value="Methyltransf_25"/>
    <property type="match status" value="1"/>
</dbReference>
<dbReference type="AlphaFoldDB" id="A0AAU7B232"/>
<evidence type="ECO:0000256" key="4">
    <source>
        <dbReference type="SAM" id="MobiDB-lite"/>
    </source>
</evidence>
<evidence type="ECO:0000256" key="1">
    <source>
        <dbReference type="ARBA" id="ARBA00022603"/>
    </source>
</evidence>
<keyword evidence="2" id="KW-0808">Transferase</keyword>
<dbReference type="RefSeq" id="WP_354699204.1">
    <property type="nucleotide sequence ID" value="NZ_CP114014.1"/>
</dbReference>
<keyword evidence="1" id="KW-0489">Methyltransferase</keyword>
<feature type="domain" description="Methyltransferase" evidence="5">
    <location>
        <begin position="79"/>
        <end position="174"/>
    </location>
</feature>
<evidence type="ECO:0000313" key="6">
    <source>
        <dbReference type="EMBL" id="XAY08018.1"/>
    </source>
</evidence>
<dbReference type="EMBL" id="CP114014">
    <property type="protein sequence ID" value="XAY08018.1"/>
    <property type="molecule type" value="Genomic_DNA"/>
</dbReference>
<feature type="region of interest" description="Disordered" evidence="4">
    <location>
        <begin position="1"/>
        <end position="27"/>
    </location>
</feature>
<organism evidence="6">
    <name type="scientific">Paraconexibacter sp. AEG42_29</name>
    <dbReference type="NCBI Taxonomy" id="2997339"/>
    <lineage>
        <taxon>Bacteria</taxon>
        <taxon>Bacillati</taxon>
        <taxon>Actinomycetota</taxon>
        <taxon>Thermoleophilia</taxon>
        <taxon>Solirubrobacterales</taxon>
        <taxon>Paraconexibacteraceae</taxon>
        <taxon>Paraconexibacter</taxon>
    </lineage>
</organism>
<evidence type="ECO:0000256" key="2">
    <source>
        <dbReference type="ARBA" id="ARBA00022679"/>
    </source>
</evidence>
<dbReference type="PANTHER" id="PTHR43464:SF19">
    <property type="entry name" value="UBIQUINONE BIOSYNTHESIS O-METHYLTRANSFERASE, MITOCHONDRIAL"/>
    <property type="match status" value="1"/>
</dbReference>
<protein>
    <recommendedName>
        <fullName evidence="5">Methyltransferase domain-containing protein</fullName>
    </recommendedName>
</protein>
<feature type="compositionally biased region" description="Low complexity" evidence="4">
    <location>
        <begin position="17"/>
        <end position="27"/>
    </location>
</feature>
<sequence length="240" mass="26067">MEHAGQDQPADPPIQGGPPADGADAAPANGATAQIIGLWADPSAPDFAYFERVEQYTDDFWRPGAQFRGWFDRLDTRNVLEIACGKGRHSERAAALCGQLLISDTSTTALEHAAERLRDQPHVRSVLSPDGMTLPVAEDGTFSAVFSYDAMVHFESDCVASYLGEIARLLEPGGLALLHHSNYSAQPATPVTDAPGWRNYMSLGLLEHLASRRGLAVVEQEAFDWVVPQSDALSLLRRVQ</sequence>
<dbReference type="GO" id="GO:0032259">
    <property type="term" value="P:methylation"/>
    <property type="evidence" value="ECO:0007669"/>
    <property type="project" value="UniProtKB-KW"/>
</dbReference>
<dbReference type="InterPro" id="IPR029063">
    <property type="entry name" value="SAM-dependent_MTases_sf"/>
</dbReference>
<accession>A0AAU7B232</accession>
<dbReference type="CDD" id="cd02440">
    <property type="entry name" value="AdoMet_MTases"/>
    <property type="match status" value="1"/>
</dbReference>
<evidence type="ECO:0000256" key="3">
    <source>
        <dbReference type="ARBA" id="ARBA00022691"/>
    </source>
</evidence>
<dbReference type="SUPFAM" id="SSF53335">
    <property type="entry name" value="S-adenosyl-L-methionine-dependent methyltransferases"/>
    <property type="match status" value="1"/>
</dbReference>
<dbReference type="InterPro" id="IPR041698">
    <property type="entry name" value="Methyltransf_25"/>
</dbReference>
<name>A0AAU7B232_9ACTN</name>
<dbReference type="GO" id="GO:0008168">
    <property type="term" value="F:methyltransferase activity"/>
    <property type="evidence" value="ECO:0007669"/>
    <property type="project" value="UniProtKB-KW"/>
</dbReference>
<proteinExistence type="predicted"/>
<gene>
    <name evidence="6" type="ORF">DSM112329_04913</name>
</gene>
<reference evidence="6" key="1">
    <citation type="submission" date="2022-12" db="EMBL/GenBank/DDBJ databases">
        <title>Paraconexibacter alkalitolerans sp. nov. and Baekduia alba sp. nov., isolated from soil and emended description of the genera Paraconexibacter (Chun et al., 2020) and Baekduia (An et al., 2020).</title>
        <authorList>
            <person name="Vieira S."/>
            <person name="Huber K.J."/>
            <person name="Geppert A."/>
            <person name="Wolf J."/>
            <person name="Neumann-Schaal M."/>
            <person name="Muesken M."/>
            <person name="Overmann J."/>
        </authorList>
    </citation>
    <scope>NUCLEOTIDE SEQUENCE</scope>
    <source>
        <strain evidence="6">AEG42_29</strain>
    </source>
</reference>
<dbReference type="KEGG" id="parq:DSM112329_04913"/>